<dbReference type="InterPro" id="IPR029787">
    <property type="entry name" value="Nucleotide_cyclase"/>
</dbReference>
<comment type="caution">
    <text evidence="4">The sequence shown here is derived from an EMBL/GenBank/DDBJ whole genome shotgun (WGS) entry which is preliminary data.</text>
</comment>
<evidence type="ECO:0000259" key="3">
    <source>
        <dbReference type="PROSITE" id="PS50887"/>
    </source>
</evidence>
<dbReference type="RefSeq" id="WP_068902765.1">
    <property type="nucleotide sequence ID" value="NZ_JBHUIF010000024.1"/>
</dbReference>
<evidence type="ECO:0000256" key="1">
    <source>
        <dbReference type="ARBA" id="ARBA00012528"/>
    </source>
</evidence>
<dbReference type="SMART" id="SM00267">
    <property type="entry name" value="GGDEF"/>
    <property type="match status" value="1"/>
</dbReference>
<evidence type="ECO:0000313" key="4">
    <source>
        <dbReference type="EMBL" id="ODA32956.1"/>
    </source>
</evidence>
<sequence length="286" mass="32502">MRSTQSIKEAKASSLRTRRVPFSADQRLLVLQKLQGRTDLAALLSAFVSELHKHIDINELTWSHEGTTHTVSIRQRAGTNQTFSIRFGDTSLGTLRYQTAYPLDQEEISVIHTFHRMLAGPLNTIAEITRLQRMAYYDSLTGLKNRFSFNIQLEKSIASNYITEDGLILVVFDMDNFKGVNDRYGHLEGDKVLKRYARQLELAVNGVADCFRLGGDEFATLINGRDPKPASVIYHRLKTLIANDRMLGEHHINCSAGYAIYQKGDTPLSLFERADQSMYRSKKTKR</sequence>
<reference evidence="4 5" key="1">
    <citation type="submission" date="2016-05" db="EMBL/GenBank/DDBJ databases">
        <title>Genomic Taxonomy of the Vibrionaceae.</title>
        <authorList>
            <person name="Gomez-Gil B."/>
            <person name="Enciso-Ibarra J."/>
        </authorList>
    </citation>
    <scope>NUCLEOTIDE SEQUENCE [LARGE SCALE GENOMIC DNA]</scope>
    <source>
        <strain evidence="4 5">CAIM 1920</strain>
    </source>
</reference>
<organism evidence="4 5">
    <name type="scientific">Veronia pacifica</name>
    <dbReference type="NCBI Taxonomy" id="1080227"/>
    <lineage>
        <taxon>Bacteria</taxon>
        <taxon>Pseudomonadati</taxon>
        <taxon>Pseudomonadota</taxon>
        <taxon>Gammaproteobacteria</taxon>
        <taxon>Vibrionales</taxon>
        <taxon>Vibrionaceae</taxon>
        <taxon>Veronia</taxon>
    </lineage>
</organism>
<dbReference type="InterPro" id="IPR050469">
    <property type="entry name" value="Diguanylate_Cyclase"/>
</dbReference>
<dbReference type="InterPro" id="IPR043128">
    <property type="entry name" value="Rev_trsase/Diguanyl_cyclase"/>
</dbReference>
<dbReference type="EC" id="2.7.7.65" evidence="1"/>
<dbReference type="SUPFAM" id="SSF55073">
    <property type="entry name" value="Nucleotide cyclase"/>
    <property type="match status" value="1"/>
</dbReference>
<evidence type="ECO:0000313" key="5">
    <source>
        <dbReference type="Proteomes" id="UP000094936"/>
    </source>
</evidence>
<dbReference type="PROSITE" id="PS50887">
    <property type="entry name" value="GGDEF"/>
    <property type="match status" value="1"/>
</dbReference>
<name>A0A1C3EI92_9GAMM</name>
<dbReference type="STRING" id="1080227.A8L45_12545"/>
<dbReference type="OrthoDB" id="9812260at2"/>
<dbReference type="GO" id="GO:0052621">
    <property type="term" value="F:diguanylate cyclase activity"/>
    <property type="evidence" value="ECO:0007669"/>
    <property type="project" value="UniProtKB-EC"/>
</dbReference>
<accession>A0A1C3EI92</accession>
<dbReference type="CDD" id="cd01949">
    <property type="entry name" value="GGDEF"/>
    <property type="match status" value="1"/>
</dbReference>
<comment type="catalytic activity">
    <reaction evidence="2">
        <text>2 GTP = 3',3'-c-di-GMP + 2 diphosphate</text>
        <dbReference type="Rhea" id="RHEA:24898"/>
        <dbReference type="ChEBI" id="CHEBI:33019"/>
        <dbReference type="ChEBI" id="CHEBI:37565"/>
        <dbReference type="ChEBI" id="CHEBI:58805"/>
        <dbReference type="EC" id="2.7.7.65"/>
    </reaction>
</comment>
<dbReference type="Proteomes" id="UP000094936">
    <property type="component" value="Unassembled WGS sequence"/>
</dbReference>
<dbReference type="InterPro" id="IPR000160">
    <property type="entry name" value="GGDEF_dom"/>
</dbReference>
<keyword evidence="5" id="KW-1185">Reference proteome</keyword>
<proteinExistence type="predicted"/>
<dbReference type="NCBIfam" id="TIGR00254">
    <property type="entry name" value="GGDEF"/>
    <property type="match status" value="1"/>
</dbReference>
<evidence type="ECO:0000256" key="2">
    <source>
        <dbReference type="ARBA" id="ARBA00034247"/>
    </source>
</evidence>
<dbReference type="AlphaFoldDB" id="A0A1C3EI92"/>
<protein>
    <recommendedName>
        <fullName evidence="1">diguanylate cyclase</fullName>
        <ecNumber evidence="1">2.7.7.65</ecNumber>
    </recommendedName>
</protein>
<dbReference type="PANTHER" id="PTHR45138:SF9">
    <property type="entry name" value="DIGUANYLATE CYCLASE DGCM-RELATED"/>
    <property type="match status" value="1"/>
</dbReference>
<dbReference type="EMBL" id="LYBM01000021">
    <property type="protein sequence ID" value="ODA32956.1"/>
    <property type="molecule type" value="Genomic_DNA"/>
</dbReference>
<feature type="domain" description="GGDEF" evidence="3">
    <location>
        <begin position="165"/>
        <end position="286"/>
    </location>
</feature>
<dbReference type="Pfam" id="PF00990">
    <property type="entry name" value="GGDEF"/>
    <property type="match status" value="1"/>
</dbReference>
<dbReference type="Gene3D" id="3.30.70.270">
    <property type="match status" value="1"/>
</dbReference>
<dbReference type="PANTHER" id="PTHR45138">
    <property type="entry name" value="REGULATORY COMPONENTS OF SENSORY TRANSDUCTION SYSTEM"/>
    <property type="match status" value="1"/>
</dbReference>
<gene>
    <name evidence="4" type="ORF">A8L45_12545</name>
</gene>